<dbReference type="PANTHER" id="PTHR11552:SF78">
    <property type="entry name" value="GLUCOSE-METHANOL-CHOLINE OXIDOREDUCTASE N-TERMINAL DOMAIN-CONTAINING PROTEIN"/>
    <property type="match status" value="1"/>
</dbReference>
<gene>
    <name evidence="4" type="ORF">MMYC01_202302</name>
</gene>
<evidence type="ECO:0000313" key="4">
    <source>
        <dbReference type="EMBL" id="KXX79950.1"/>
    </source>
</evidence>
<evidence type="ECO:0000256" key="2">
    <source>
        <dbReference type="PIRSR" id="PIRSR000137-2"/>
    </source>
</evidence>
<dbReference type="SUPFAM" id="SSF54373">
    <property type="entry name" value="FAD-linked reductases, C-terminal domain"/>
    <property type="match status" value="1"/>
</dbReference>
<reference evidence="4 5" key="1">
    <citation type="journal article" date="2016" name="Genome Announc.">
        <title>Genome Sequence of Madurella mycetomatis mm55, Isolated from a Human Mycetoma Case in Sudan.</title>
        <authorList>
            <person name="Smit S."/>
            <person name="Derks M.F."/>
            <person name="Bervoets S."/>
            <person name="Fahal A."/>
            <person name="van Leeuwen W."/>
            <person name="van Belkum A."/>
            <person name="van de Sande W.W."/>
        </authorList>
    </citation>
    <scope>NUCLEOTIDE SEQUENCE [LARGE SCALE GENOMIC DNA]</scope>
    <source>
        <strain evidence="5">mm55</strain>
    </source>
</reference>
<sequence length="610" mass="66065">MGLYNKLPDEIGAVDIIIAGGKYQHSGTTACVVASRLSNAYPGMSILMIEGGQNNANVPTITHPAYFLASLAPGSTMNLFYKTKKSAALADRELILPSGGVLGGGSSTNFMMYSRAMKSDFDSWDTPGWSGADMLPYLKKLETYHGEDEKGIHGHDGPVHISRGTYNSKRLEDEFIASTTKVGWPEVPDAQDLETVNTVGRAYRYVSPDGVRQDAATCYVHPLLNDGKHPNLHVLVESQVKRIVFENSRAVGVEFRQNPLFGGNANQTRIVKARKLVIASCGTCGTPSLLERSGVGDPKVLQAAGVPVVVEAPGVGNGYEDHHLAVYPYLNSLDPTDTLDALVNGHMGSPEELIKARHPMLGWNAQEVQGKARPTDAEAAALGPKFKKAWDREFKDRPEKPMVIFTALGGFPGDPSLATGGPGLAITTFTVYPFSRGHIHITGPQIDDPLDFETGFFSDSDGVDIKKHLWTYKKQREIMRRMPSYRGEMAACHPPFAPDSKAAPISLADGPLPADVPDIEYTAEDDAVIEKWLRENVSTTWHSLGTCKMLPRDQNGVVDASLSVYGVEHLKIADLSIVPRNVAANTNNTALAIGEKAADIFIKELGMGQE</sequence>
<dbReference type="PANTHER" id="PTHR11552">
    <property type="entry name" value="GLUCOSE-METHANOL-CHOLINE GMC OXIDOREDUCTASE"/>
    <property type="match status" value="1"/>
</dbReference>
<evidence type="ECO:0000259" key="3">
    <source>
        <dbReference type="PROSITE" id="PS00624"/>
    </source>
</evidence>
<dbReference type="InterPro" id="IPR012132">
    <property type="entry name" value="GMC_OxRdtase"/>
</dbReference>
<dbReference type="Proteomes" id="UP000078237">
    <property type="component" value="Unassembled WGS sequence"/>
</dbReference>
<organism evidence="4 5">
    <name type="scientific">Madurella mycetomatis</name>
    <dbReference type="NCBI Taxonomy" id="100816"/>
    <lineage>
        <taxon>Eukaryota</taxon>
        <taxon>Fungi</taxon>
        <taxon>Dikarya</taxon>
        <taxon>Ascomycota</taxon>
        <taxon>Pezizomycotina</taxon>
        <taxon>Sordariomycetes</taxon>
        <taxon>Sordariomycetidae</taxon>
        <taxon>Sordariales</taxon>
        <taxon>Sordariales incertae sedis</taxon>
        <taxon>Madurella</taxon>
    </lineage>
</organism>
<comment type="caution">
    <text evidence="4">The sequence shown here is derived from an EMBL/GenBank/DDBJ whole genome shotgun (WGS) entry which is preliminary data.</text>
</comment>
<dbReference type="OrthoDB" id="269227at2759"/>
<dbReference type="PROSITE" id="PS00624">
    <property type="entry name" value="GMC_OXRED_2"/>
    <property type="match status" value="1"/>
</dbReference>
<evidence type="ECO:0000256" key="1">
    <source>
        <dbReference type="ARBA" id="ARBA00010790"/>
    </source>
</evidence>
<dbReference type="VEuPathDB" id="FungiDB:MMYC01_202302"/>
<dbReference type="InterPro" id="IPR007867">
    <property type="entry name" value="GMC_OxRtase_C"/>
</dbReference>
<feature type="binding site" evidence="2">
    <location>
        <position position="101"/>
    </location>
    <ligand>
        <name>FAD</name>
        <dbReference type="ChEBI" id="CHEBI:57692"/>
    </ligand>
</feature>
<dbReference type="Gene3D" id="3.30.560.10">
    <property type="entry name" value="Glucose Oxidase, domain 3"/>
    <property type="match status" value="1"/>
</dbReference>
<dbReference type="Pfam" id="PF00732">
    <property type="entry name" value="GMC_oxred_N"/>
    <property type="match status" value="1"/>
</dbReference>
<dbReference type="Gene3D" id="3.50.50.60">
    <property type="entry name" value="FAD/NAD(P)-binding domain"/>
    <property type="match status" value="1"/>
</dbReference>
<keyword evidence="2" id="KW-0274">FAD</keyword>
<feature type="binding site" evidence="2">
    <location>
        <begin position="541"/>
        <end position="542"/>
    </location>
    <ligand>
        <name>FAD</name>
        <dbReference type="ChEBI" id="CHEBI:57692"/>
    </ligand>
</feature>
<proteinExistence type="inferred from homology"/>
<feature type="binding site" evidence="2">
    <location>
        <position position="240"/>
    </location>
    <ligand>
        <name>FAD</name>
        <dbReference type="ChEBI" id="CHEBI:57692"/>
    </ligand>
</feature>
<dbReference type="GO" id="GO:0050660">
    <property type="term" value="F:flavin adenine dinucleotide binding"/>
    <property type="evidence" value="ECO:0007669"/>
    <property type="project" value="InterPro"/>
</dbReference>
<dbReference type="InterPro" id="IPR000172">
    <property type="entry name" value="GMC_OxRdtase_N"/>
</dbReference>
<dbReference type="STRING" id="100816.A0A175W9I0"/>
<feature type="domain" description="Glucose-methanol-choline oxidoreductase N-terminal" evidence="3">
    <location>
        <begin position="282"/>
        <end position="296"/>
    </location>
</feature>
<comment type="similarity">
    <text evidence="1">Belongs to the GMC oxidoreductase family.</text>
</comment>
<dbReference type="EMBL" id="LCTW02000073">
    <property type="protein sequence ID" value="KXX79950.1"/>
    <property type="molecule type" value="Genomic_DNA"/>
</dbReference>
<dbReference type="GO" id="GO:0016614">
    <property type="term" value="F:oxidoreductase activity, acting on CH-OH group of donors"/>
    <property type="evidence" value="ECO:0007669"/>
    <property type="project" value="InterPro"/>
</dbReference>
<feature type="binding site" evidence="2">
    <location>
        <begin position="28"/>
        <end position="29"/>
    </location>
    <ligand>
        <name>FAD</name>
        <dbReference type="ChEBI" id="CHEBI:57692"/>
    </ligand>
</feature>
<dbReference type="SUPFAM" id="SSF51905">
    <property type="entry name" value="FAD/NAD(P)-binding domain"/>
    <property type="match status" value="1"/>
</dbReference>
<dbReference type="InterPro" id="IPR036188">
    <property type="entry name" value="FAD/NAD-bd_sf"/>
</dbReference>
<evidence type="ECO:0000313" key="5">
    <source>
        <dbReference type="Proteomes" id="UP000078237"/>
    </source>
</evidence>
<keyword evidence="2" id="KW-0285">Flavoprotein</keyword>
<protein>
    <submittedName>
        <fullName evidence="4">Alcohol oxidase</fullName>
    </submittedName>
</protein>
<name>A0A175W9I0_9PEZI</name>
<keyword evidence="5" id="KW-1185">Reference proteome</keyword>
<dbReference type="AlphaFoldDB" id="A0A175W9I0"/>
<dbReference type="PIRSF" id="PIRSF000137">
    <property type="entry name" value="Alcohol_oxidase"/>
    <property type="match status" value="1"/>
</dbReference>
<accession>A0A175W9I0</accession>
<comment type="cofactor">
    <cofactor evidence="2">
        <name>FAD</name>
        <dbReference type="ChEBI" id="CHEBI:57692"/>
    </cofactor>
</comment>
<dbReference type="Pfam" id="PF05199">
    <property type="entry name" value="GMC_oxred_C"/>
    <property type="match status" value="1"/>
</dbReference>